<comment type="caution">
    <text evidence="7">The sequence shown here is derived from an EMBL/GenBank/DDBJ whole genome shotgun (WGS) entry which is preliminary data.</text>
</comment>
<keyword evidence="2" id="KW-1003">Cell membrane</keyword>
<dbReference type="InterPro" id="IPR004960">
    <property type="entry name" value="LipA_acyltrans"/>
</dbReference>
<evidence type="ECO:0000256" key="1">
    <source>
        <dbReference type="ARBA" id="ARBA00004533"/>
    </source>
</evidence>
<dbReference type="AlphaFoldDB" id="A0A843B6X0"/>
<evidence type="ECO:0000313" key="7">
    <source>
        <dbReference type="EMBL" id="MBI1626551.1"/>
    </source>
</evidence>
<keyword evidence="3" id="KW-0997">Cell inner membrane</keyword>
<dbReference type="GO" id="GO:0016746">
    <property type="term" value="F:acyltransferase activity"/>
    <property type="evidence" value="ECO:0007669"/>
    <property type="project" value="UniProtKB-KW"/>
</dbReference>
<dbReference type="GO" id="GO:0005886">
    <property type="term" value="C:plasma membrane"/>
    <property type="evidence" value="ECO:0007669"/>
    <property type="project" value="UniProtKB-SubCell"/>
</dbReference>
<dbReference type="Pfam" id="PF03279">
    <property type="entry name" value="Lip_A_acyltrans"/>
    <property type="match status" value="1"/>
</dbReference>
<dbReference type="PANTHER" id="PTHR30606">
    <property type="entry name" value="LIPID A BIOSYNTHESIS LAUROYL ACYLTRANSFERASE"/>
    <property type="match status" value="1"/>
</dbReference>
<keyword evidence="4 7" id="KW-0808">Transferase</keyword>
<protein>
    <submittedName>
        <fullName evidence="7">Lysophospholipid acyltransferase family protein</fullName>
    </submittedName>
</protein>
<dbReference type="EMBL" id="JABBCQ020000020">
    <property type="protein sequence ID" value="MBI1626551.1"/>
    <property type="molecule type" value="Genomic_DNA"/>
</dbReference>
<evidence type="ECO:0000256" key="3">
    <source>
        <dbReference type="ARBA" id="ARBA00022519"/>
    </source>
</evidence>
<dbReference type="PANTHER" id="PTHR30606:SF10">
    <property type="entry name" value="PHOSPHATIDYLINOSITOL MANNOSIDE ACYLTRANSFERASE"/>
    <property type="match status" value="1"/>
</dbReference>
<keyword evidence="5" id="KW-0472">Membrane</keyword>
<accession>A0A843B6X0</accession>
<sequence length="290" mass="32347">MPSLFRLFAALPLWLLHMLGAAMGWLILLLSPTYRRRFSANAAQAGYRFGQVRSAVGHAGRMVFEMPRIWLGKELPPCNIVNGECVEKAYAQGKGLVFLTPHLGCFEMSVQAAAQRWSAEHGNITVLYRPARQSWLAEILETARNRPGVQAVPTTLSGVRQMIKALRKGEAVGLLPDQVPPDGQGTWAPFFGRDAYTMTLAARLVLQTGAAVVLARCERLSWGRGYTLYFEEWPMTDATTLEACVLQINLAMEKTIRQCPEQYLWGYGRYKQPRVERSEAAAFVKPGENA</sequence>
<keyword evidence="6 7" id="KW-0012">Acyltransferase</keyword>
<evidence type="ECO:0000256" key="5">
    <source>
        <dbReference type="ARBA" id="ARBA00023136"/>
    </source>
</evidence>
<dbReference type="PIRSF" id="PIRSF026649">
    <property type="entry name" value="MsbB"/>
    <property type="match status" value="1"/>
</dbReference>
<evidence type="ECO:0000256" key="2">
    <source>
        <dbReference type="ARBA" id="ARBA00022475"/>
    </source>
</evidence>
<comment type="subcellular location">
    <subcellularLocation>
        <location evidence="1">Cell inner membrane</location>
    </subcellularLocation>
</comment>
<evidence type="ECO:0000256" key="4">
    <source>
        <dbReference type="ARBA" id="ARBA00022679"/>
    </source>
</evidence>
<gene>
    <name evidence="7" type="ORF">HF327_018890</name>
</gene>
<evidence type="ECO:0000313" key="8">
    <source>
        <dbReference type="Proteomes" id="UP000530032"/>
    </source>
</evidence>
<dbReference type="GO" id="GO:0009247">
    <property type="term" value="P:glycolipid biosynthetic process"/>
    <property type="evidence" value="ECO:0007669"/>
    <property type="project" value="UniProtKB-ARBA"/>
</dbReference>
<evidence type="ECO:0000256" key="6">
    <source>
        <dbReference type="ARBA" id="ARBA00023315"/>
    </source>
</evidence>
<organism evidence="7 8">
    <name type="scientific">Comamonas suwonensis</name>
    <dbReference type="NCBI Taxonomy" id="2606214"/>
    <lineage>
        <taxon>Bacteria</taxon>
        <taxon>Pseudomonadati</taxon>
        <taxon>Pseudomonadota</taxon>
        <taxon>Betaproteobacteria</taxon>
        <taxon>Burkholderiales</taxon>
        <taxon>Comamonadaceae</taxon>
        <taxon>Comamonas</taxon>
    </lineage>
</organism>
<dbReference type="Proteomes" id="UP000530032">
    <property type="component" value="Unassembled WGS sequence"/>
</dbReference>
<name>A0A843B6X0_9BURK</name>
<dbReference type="NCBIfam" id="NF006487">
    <property type="entry name" value="PRK08905.1"/>
    <property type="match status" value="1"/>
</dbReference>
<proteinExistence type="predicted"/>
<keyword evidence="8" id="KW-1185">Reference proteome</keyword>
<dbReference type="RefSeq" id="WP_198461880.1">
    <property type="nucleotide sequence ID" value="NZ_JABBCQ020000020.1"/>
</dbReference>
<dbReference type="CDD" id="cd07984">
    <property type="entry name" value="LPLAT_LABLAT-like"/>
    <property type="match status" value="1"/>
</dbReference>
<reference evidence="7" key="1">
    <citation type="submission" date="2020-12" db="EMBL/GenBank/DDBJ databases">
        <title>Comamonas sp. nov., isolated from stream water.</title>
        <authorList>
            <person name="Park K.-H."/>
        </authorList>
    </citation>
    <scope>NUCLEOTIDE SEQUENCE</scope>
    <source>
        <strain evidence="7">EJ-4</strain>
    </source>
</reference>